<feature type="binding site" evidence="19">
    <location>
        <position position="847"/>
    </location>
    <ligand>
        <name>Mg(2+)</name>
        <dbReference type="ChEBI" id="CHEBI:18420"/>
        <label>3</label>
    </ligand>
</feature>
<feature type="binding site" evidence="19">
    <location>
        <position position="301"/>
    </location>
    <ligand>
        <name>Mn(2+)</name>
        <dbReference type="ChEBI" id="CHEBI:29035"/>
        <label>2</label>
    </ligand>
</feature>
<reference evidence="22 23" key="1">
    <citation type="submission" date="2019-07" db="EMBL/GenBank/DDBJ databases">
        <title>Whole genome shotgun sequence of Cellulomonas soli NBRC 109434.</title>
        <authorList>
            <person name="Hosoyama A."/>
            <person name="Uohara A."/>
            <person name="Ohji S."/>
            <person name="Ichikawa N."/>
        </authorList>
    </citation>
    <scope>NUCLEOTIDE SEQUENCE [LARGE SCALE GENOMIC DNA]</scope>
    <source>
        <strain evidence="22 23">NBRC 109434</strain>
    </source>
</reference>
<dbReference type="PANTHER" id="PTHR11405:SF53">
    <property type="entry name" value="CARBAMOYL-PHOSPHATE SYNTHASE [AMMONIA], MITOCHONDRIAL"/>
    <property type="match status" value="1"/>
</dbReference>
<dbReference type="EMBL" id="BKAL01000002">
    <property type="protein sequence ID" value="GEP68136.1"/>
    <property type="molecule type" value="Genomic_DNA"/>
</dbReference>
<feature type="binding site" evidence="19">
    <location>
        <position position="175"/>
    </location>
    <ligand>
        <name>ATP</name>
        <dbReference type="ChEBI" id="CHEBI:30616"/>
        <label>1</label>
    </ligand>
</feature>
<dbReference type="CDD" id="cd01424">
    <property type="entry name" value="MGS_CPS_II"/>
    <property type="match status" value="1"/>
</dbReference>
<dbReference type="InterPro" id="IPR011607">
    <property type="entry name" value="MGS-like_dom"/>
</dbReference>
<feature type="binding site" evidence="19">
    <location>
        <position position="847"/>
    </location>
    <ligand>
        <name>ATP</name>
        <dbReference type="ChEBI" id="CHEBI:30616"/>
        <label>2</label>
    </ligand>
</feature>
<feature type="binding site" evidence="19">
    <location>
        <position position="849"/>
    </location>
    <ligand>
        <name>Mn(2+)</name>
        <dbReference type="ChEBI" id="CHEBI:29035"/>
        <label>4</label>
    </ligand>
</feature>
<feature type="binding site" evidence="19">
    <location>
        <position position="208"/>
    </location>
    <ligand>
        <name>ATP</name>
        <dbReference type="ChEBI" id="CHEBI:30616"/>
        <label>1</label>
    </ligand>
</feature>
<dbReference type="FunFam" id="3.30.470.20:FF:000007">
    <property type="entry name" value="Carbamoyl-phosphate synthase large chain"/>
    <property type="match status" value="1"/>
</dbReference>
<feature type="region of interest" description="Carboxyphosphate synthetic domain" evidence="19">
    <location>
        <begin position="1"/>
        <end position="402"/>
    </location>
</feature>
<evidence type="ECO:0000256" key="13">
    <source>
        <dbReference type="ARBA" id="ARBA00022975"/>
    </source>
</evidence>
<proteinExistence type="inferred from homology"/>
<dbReference type="InterPro" id="IPR016185">
    <property type="entry name" value="PreATP-grasp_dom_sf"/>
</dbReference>
<keyword evidence="13 19" id="KW-0665">Pyrimidine biosynthesis</keyword>
<dbReference type="Gene3D" id="3.30.1490.20">
    <property type="entry name" value="ATP-grasp fold, A domain"/>
    <property type="match status" value="1"/>
</dbReference>
<feature type="domain" description="ATP-grasp" evidence="20">
    <location>
        <begin position="133"/>
        <end position="328"/>
    </location>
</feature>
<comment type="cofactor">
    <cofactor evidence="19">
        <name>Mg(2+)</name>
        <dbReference type="ChEBI" id="CHEBI:18420"/>
    </cofactor>
    <cofactor evidence="19">
        <name>Mn(2+)</name>
        <dbReference type="ChEBI" id="CHEBI:29035"/>
    </cofactor>
    <text evidence="19">Binds 4 Mg(2+) or Mn(2+) ions per subunit.</text>
</comment>
<feature type="binding site" evidence="19">
    <location>
        <position position="215"/>
    </location>
    <ligand>
        <name>ATP</name>
        <dbReference type="ChEBI" id="CHEBI:30616"/>
        <label>1</label>
    </ligand>
</feature>
<dbReference type="Gene3D" id="3.30.470.20">
    <property type="entry name" value="ATP-grasp fold, B domain"/>
    <property type="match status" value="2"/>
</dbReference>
<dbReference type="GO" id="GO:0004087">
    <property type="term" value="F:carbamoyl-phosphate synthase (ammonia) activity"/>
    <property type="evidence" value="ECO:0007669"/>
    <property type="project" value="UniProtKB-EC"/>
</dbReference>
<feature type="binding site" evidence="19">
    <location>
        <position position="847"/>
    </location>
    <ligand>
        <name>Mn(2+)</name>
        <dbReference type="ChEBI" id="CHEBI:29035"/>
        <label>3</label>
    </ligand>
</feature>
<feature type="binding site" evidence="19">
    <location>
        <position position="176"/>
    </location>
    <ligand>
        <name>ATP</name>
        <dbReference type="ChEBI" id="CHEBI:30616"/>
        <label>1</label>
    </ligand>
</feature>
<dbReference type="PANTHER" id="PTHR11405">
    <property type="entry name" value="CARBAMOYLTRANSFERASE FAMILY MEMBER"/>
    <property type="match status" value="1"/>
</dbReference>
<dbReference type="PROSITE" id="PS51257">
    <property type="entry name" value="PROKAR_LIPOPROTEIN"/>
    <property type="match status" value="1"/>
</dbReference>
<evidence type="ECO:0000256" key="18">
    <source>
        <dbReference type="ARBA" id="ARBA00062056"/>
    </source>
</evidence>
<dbReference type="FunFam" id="3.40.50.20:FF:000001">
    <property type="entry name" value="Carbamoyl-phosphate synthase large chain"/>
    <property type="match status" value="2"/>
</dbReference>
<feature type="domain" description="MGS-like" evidence="21">
    <location>
        <begin position="957"/>
        <end position="1102"/>
    </location>
</feature>
<comment type="domain">
    <text evidence="19">The large subunit is composed of 2 ATP-grasp domains that are involved in binding the 2 ATP molecules needed for carbamoyl phosphate synthesis. The N-terminal ATP-grasp domain (referred to as the carboxyphosphate synthetic component) catalyzes the ATP-dependent phosphorylation of hydrogencarbonate to carboxyphosphate and the subsequent nucleophilic attack by ammonia to form a carbamate intermediate. The C-terminal ATP-grasp domain (referred to as the carbamoyl phosphate synthetic component) then catalyzes the phosphorylation of carbamate with the second ATP to form the end product carbamoyl phosphate. The reactive and unstable enzyme intermediates are sequentially channeled from one active site to the next through the interior of the protein over a distance of at least 96 A.</text>
</comment>
<evidence type="ECO:0000256" key="17">
    <source>
        <dbReference type="ARBA" id="ARBA00057223"/>
    </source>
</evidence>
<evidence type="ECO:0000256" key="15">
    <source>
        <dbReference type="ARBA" id="ARBA00047359"/>
    </source>
</evidence>
<name>A0A512PAE4_9CELL</name>
<keyword evidence="11 19" id="KW-0067">ATP-binding</keyword>
<keyword evidence="10 19" id="KW-0547">Nucleotide-binding</keyword>
<comment type="similarity">
    <text evidence="4 19">Belongs to the CarB family.</text>
</comment>
<evidence type="ECO:0000259" key="20">
    <source>
        <dbReference type="PROSITE" id="PS50975"/>
    </source>
</evidence>
<dbReference type="UniPathway" id="UPA00068">
    <property type="reaction ID" value="UER00171"/>
</dbReference>
<dbReference type="EC" id="6.3.4.16" evidence="19"/>
<dbReference type="Pfam" id="PF02787">
    <property type="entry name" value="CPSase_L_D3"/>
    <property type="match status" value="1"/>
</dbReference>
<evidence type="ECO:0000256" key="12">
    <source>
        <dbReference type="ARBA" id="ARBA00022842"/>
    </source>
</evidence>
<dbReference type="InterPro" id="IPR006275">
    <property type="entry name" value="CPSase_lsu"/>
</dbReference>
<sequence length="1111" mass="117968">MPRRTDLHSVLVIGSGPIVIGQACEFDYSGTQACRVLKEEGLRVVLVNSNPATIMTDPEFADATYVEPITTEVLTSIIAKERPDALLPTLGGQTALNAAIALHEAGVLEEYGVELIGANIAAIQKGEDREQFKQVVEVCGGESARSVIVHGLDEALAAVDELGYPMVVRPSFTMGGLGSGIAYDETDLRRIVGQGLHYSPTTEVLLEESILGWKEYELELMRDKHDNVVVVCSIENVDPVGVHTGDSVTVAPALTLTDREYQNLRDIGIAVIREVGVDTGGCNIQFAVEPDTGRIVVIEMNPRVSRSSALASKATGFPIAKIAAKLAVGYTLDEIPNDITGSTPASFEPTLDYVVVKVPRFAFEKFPAADPTLTTTMKSVGEAMALGRNFTEALGKALRSLDKKGAQFHWEGAPAAGAELDTLIASIARPTERRLVDVQQVLRAGVPLETVFDRTKIDPWFLDQIQLVNEVAQATADADALTREALNHAKRHGLSDAQIAQLRGTTEDAVRGARHAVGLRPVYKTVDTCAAEFAASTPYHYSSYDEETEVAPRTRPAILILGSGPNRIGQGIEFDYSCVHAALALKGEFETVMINCNPETVSTDYDTSDRLYFEPLTFEDVLEVYHAELAAGPVAGLIVTLGGQTPLSLAHRLEAAGLPILGTSPKAIDAAEDRGEFGKVLEAAGLPAPAFGTATTLAGARDTARRIGFPVLVRPSYVLGGRGMEIVYDEEHLAEYVQRALDNAADGGRAGTLPPLLIDRFLDDAIEIDVDALFDGEEMFLGGVMEHIEEAGIHSGDSACALPPVTLSVAELERIRLSTEAIARGVGVHGLLNIQFALVSDILYVLEANPRASRTVPFVSKATGVSLAKAAALVMAGHSIADLRARGVLPHDDASVLDLDAPIAVKEAVLPFKRFRTDGGVVVDTVLGPEMRSTGEVMGFDVDFPTAFAKSQSAAYGGLPTGGRAFISVADRDKRSIVFPVKRLAELGFEILATAGTAAVLHRNGIDSRVVRKFSSGRGDDGEPTIVDLITAGEVDMVVNTPSGQGARADGYEIRAATTAADKAIVTTVQQLGAAVQAIEAAQAGPFRVTSLQEHDAATAARRAARAGSAA</sequence>
<dbReference type="Gene3D" id="3.40.50.20">
    <property type="match status" value="2"/>
</dbReference>
<feature type="binding site" evidence="19">
    <location>
        <position position="835"/>
    </location>
    <ligand>
        <name>ATP</name>
        <dbReference type="ChEBI" id="CHEBI:30616"/>
        <label>2</label>
    </ligand>
</feature>
<feature type="binding site" evidence="19">
    <location>
        <position position="210"/>
    </location>
    <ligand>
        <name>ATP</name>
        <dbReference type="ChEBI" id="CHEBI:30616"/>
        <label>1</label>
    </ligand>
</feature>
<feature type="binding site" evidence="19">
    <location>
        <position position="795"/>
    </location>
    <ligand>
        <name>ATP</name>
        <dbReference type="ChEBI" id="CHEBI:30616"/>
        <label>2</label>
    </ligand>
</feature>
<keyword evidence="7 19" id="KW-0028">Amino-acid biosynthesis</keyword>
<dbReference type="SMART" id="SM01096">
    <property type="entry name" value="CPSase_L_D3"/>
    <property type="match status" value="1"/>
</dbReference>
<dbReference type="EC" id="6.3.5.5" evidence="19"/>
<evidence type="ECO:0000256" key="9">
    <source>
        <dbReference type="ARBA" id="ARBA00022737"/>
    </source>
</evidence>
<evidence type="ECO:0000259" key="21">
    <source>
        <dbReference type="PROSITE" id="PS51855"/>
    </source>
</evidence>
<keyword evidence="9 19" id="KW-0677">Repeat</keyword>
<feature type="binding site" evidence="19">
    <location>
        <position position="714"/>
    </location>
    <ligand>
        <name>ATP</name>
        <dbReference type="ChEBI" id="CHEBI:30616"/>
        <label>2</label>
    </ligand>
</feature>
<comment type="cofactor">
    <cofactor evidence="1">
        <name>Mn(2+)</name>
        <dbReference type="ChEBI" id="CHEBI:29035"/>
    </cofactor>
</comment>
<dbReference type="Proteomes" id="UP000321798">
    <property type="component" value="Unassembled WGS sequence"/>
</dbReference>
<dbReference type="GO" id="GO:0005737">
    <property type="term" value="C:cytoplasm"/>
    <property type="evidence" value="ECO:0007669"/>
    <property type="project" value="TreeGrafter"/>
</dbReference>
<feature type="binding site" evidence="19">
    <location>
        <position position="299"/>
    </location>
    <ligand>
        <name>Mn(2+)</name>
        <dbReference type="ChEBI" id="CHEBI:29035"/>
        <label>2</label>
    </ligand>
</feature>
<dbReference type="AlphaFoldDB" id="A0A512PAE4"/>
<evidence type="ECO:0000256" key="10">
    <source>
        <dbReference type="ARBA" id="ARBA00022741"/>
    </source>
</evidence>
<evidence type="ECO:0000256" key="1">
    <source>
        <dbReference type="ARBA" id="ARBA00001936"/>
    </source>
</evidence>
<feature type="region of interest" description="Allosteric domain" evidence="19">
    <location>
        <begin position="957"/>
        <end position="1111"/>
    </location>
</feature>
<dbReference type="InterPro" id="IPR033937">
    <property type="entry name" value="MGS_CPS_CarB"/>
</dbReference>
<comment type="subunit">
    <text evidence="18 19">Composed of two chains; the small (or glutamine) chain promotes the hydrolysis of glutamine to ammonia, which is used by the large (or ammonia) chain to synthesize carbamoyl phosphate. Tetramer of heterodimers (alpha,beta)4.</text>
</comment>
<dbReference type="GO" id="GO:0006541">
    <property type="term" value="P:glutamine metabolic process"/>
    <property type="evidence" value="ECO:0007669"/>
    <property type="project" value="TreeGrafter"/>
</dbReference>
<feature type="binding site" evidence="19">
    <location>
        <position position="301"/>
    </location>
    <ligand>
        <name>Mg(2+)</name>
        <dbReference type="ChEBI" id="CHEBI:18420"/>
        <label>2</label>
    </ligand>
</feature>
<dbReference type="PROSITE" id="PS00866">
    <property type="entry name" value="CPSASE_1"/>
    <property type="match status" value="2"/>
</dbReference>
<feature type="binding site" evidence="19">
    <location>
        <position position="299"/>
    </location>
    <ligand>
        <name>Mg(2+)</name>
        <dbReference type="ChEBI" id="CHEBI:18420"/>
        <label>1</label>
    </ligand>
</feature>
<dbReference type="SUPFAM" id="SSF52440">
    <property type="entry name" value="PreATP-grasp domain"/>
    <property type="match status" value="2"/>
</dbReference>
<dbReference type="NCBIfam" id="NF009455">
    <property type="entry name" value="PRK12815.1"/>
    <property type="match status" value="1"/>
</dbReference>
<dbReference type="InterPro" id="IPR036914">
    <property type="entry name" value="MGS-like_dom_sf"/>
</dbReference>
<feature type="binding site" evidence="19">
    <location>
        <position position="285"/>
    </location>
    <ligand>
        <name>Mg(2+)</name>
        <dbReference type="ChEBI" id="CHEBI:18420"/>
        <label>1</label>
    </ligand>
</feature>
<evidence type="ECO:0000256" key="8">
    <source>
        <dbReference type="ARBA" id="ARBA00022723"/>
    </source>
</evidence>
<dbReference type="InterPro" id="IPR005483">
    <property type="entry name" value="CPSase_dom"/>
</dbReference>
<dbReference type="SUPFAM" id="SSF52335">
    <property type="entry name" value="Methylglyoxal synthase-like"/>
    <property type="match status" value="1"/>
</dbReference>
<dbReference type="RefSeq" id="WP_146951883.1">
    <property type="nucleotide sequence ID" value="NZ_BAABBJ010000015.1"/>
</dbReference>
<feature type="binding site" evidence="19">
    <location>
        <position position="794"/>
    </location>
    <ligand>
        <name>ATP</name>
        <dbReference type="ChEBI" id="CHEBI:30616"/>
        <label>2</label>
    </ligand>
</feature>
<organism evidence="22 23">
    <name type="scientific">Cellulomonas soli</name>
    <dbReference type="NCBI Taxonomy" id="931535"/>
    <lineage>
        <taxon>Bacteria</taxon>
        <taxon>Bacillati</taxon>
        <taxon>Actinomycetota</taxon>
        <taxon>Actinomycetes</taxon>
        <taxon>Micrococcales</taxon>
        <taxon>Cellulomonadaceae</taxon>
        <taxon>Cellulomonas</taxon>
    </lineage>
</organism>
<feature type="binding site" evidence="19">
    <location>
        <position position="129"/>
    </location>
    <ligand>
        <name>ATP</name>
        <dbReference type="ChEBI" id="CHEBI:30616"/>
        <label>1</label>
    </ligand>
</feature>
<feature type="binding site" evidence="19">
    <location>
        <position position="835"/>
    </location>
    <ligand>
        <name>Mn(2+)</name>
        <dbReference type="ChEBI" id="CHEBI:29035"/>
        <label>3</label>
    </ligand>
</feature>
<comment type="function">
    <text evidence="17 19">Large subunit of the glutamine-dependent carbamoyl phosphate synthetase (CPSase). CPSase catalyzes the formation of carbamoyl phosphate from the ammonia moiety of glutamine, carbonate, and phosphate donated by ATP, constituting the first step of 2 biosynthetic pathways, one leading to arginine and/or urea and the other to pyrimidine nucleotides. The large subunit (synthetase) binds the substrates ammonia (free or transferred from glutamine from the small subunit), hydrogencarbonate and ATP and carries out an ATP-coupled ligase reaction, activating hydrogencarbonate by forming carboxy phosphate which reacts with ammonia to form carbamoyl phosphate.</text>
</comment>
<dbReference type="GO" id="GO:0044205">
    <property type="term" value="P:'de novo' UMP biosynthetic process"/>
    <property type="evidence" value="ECO:0007669"/>
    <property type="project" value="UniProtKB-UniRule"/>
</dbReference>
<feature type="binding site" evidence="19">
    <location>
        <position position="849"/>
    </location>
    <ligand>
        <name>Mg(2+)</name>
        <dbReference type="ChEBI" id="CHEBI:18420"/>
        <label>4</label>
    </ligand>
</feature>
<comment type="pathway">
    <text evidence="2 19">Pyrimidine metabolism; UMP biosynthesis via de novo pathway; (S)-dihydroorotate from bicarbonate: step 1/3.</text>
</comment>
<keyword evidence="5 19" id="KW-0055">Arginine biosynthesis</keyword>
<dbReference type="FunFam" id="1.10.1030.10:FF:000002">
    <property type="entry name" value="Carbamoyl-phosphate synthase large chain"/>
    <property type="match status" value="1"/>
</dbReference>
<evidence type="ECO:0000256" key="3">
    <source>
        <dbReference type="ARBA" id="ARBA00005077"/>
    </source>
</evidence>
<feature type="binding site" evidence="19">
    <location>
        <position position="299"/>
    </location>
    <ligand>
        <name>Mn(2+)</name>
        <dbReference type="ChEBI" id="CHEBI:29035"/>
        <label>1</label>
    </ligand>
</feature>
<dbReference type="InterPro" id="IPR011761">
    <property type="entry name" value="ATP-grasp"/>
</dbReference>
<dbReference type="SUPFAM" id="SSF48108">
    <property type="entry name" value="Carbamoyl phosphate synthetase, large subunit connection domain"/>
    <property type="match status" value="1"/>
</dbReference>
<evidence type="ECO:0000256" key="16">
    <source>
        <dbReference type="ARBA" id="ARBA00048816"/>
    </source>
</evidence>
<evidence type="ECO:0000256" key="6">
    <source>
        <dbReference type="ARBA" id="ARBA00022598"/>
    </source>
</evidence>
<dbReference type="GO" id="GO:0005524">
    <property type="term" value="F:ATP binding"/>
    <property type="evidence" value="ECO:0007669"/>
    <property type="project" value="UniProtKB-UniRule"/>
</dbReference>
<feature type="binding site" evidence="19">
    <location>
        <position position="285"/>
    </location>
    <ligand>
        <name>ATP</name>
        <dbReference type="ChEBI" id="CHEBI:30616"/>
        <label>1</label>
    </ligand>
</feature>
<evidence type="ECO:0000256" key="2">
    <source>
        <dbReference type="ARBA" id="ARBA00004812"/>
    </source>
</evidence>
<feature type="domain" description="ATP-grasp" evidence="20">
    <location>
        <begin position="678"/>
        <end position="876"/>
    </location>
</feature>
<dbReference type="SUPFAM" id="SSF56059">
    <property type="entry name" value="Glutathione synthetase ATP-binding domain-like"/>
    <property type="match status" value="2"/>
</dbReference>
<comment type="caution">
    <text evidence="19">Lacks conserved residue(s) required for the propagation of feature annotation.</text>
</comment>
<dbReference type="PROSITE" id="PS50975">
    <property type="entry name" value="ATP_GRASP"/>
    <property type="match status" value="2"/>
</dbReference>
<keyword evidence="12" id="KW-0460">Magnesium</keyword>
<keyword evidence="23" id="KW-1185">Reference proteome</keyword>
<comment type="catalytic activity">
    <reaction evidence="15 19">
        <text>hydrogencarbonate + NH4(+) + 2 ATP = carbamoyl phosphate + 2 ADP + phosphate + 2 H(+)</text>
        <dbReference type="Rhea" id="RHEA:18029"/>
        <dbReference type="ChEBI" id="CHEBI:15378"/>
        <dbReference type="ChEBI" id="CHEBI:17544"/>
        <dbReference type="ChEBI" id="CHEBI:28938"/>
        <dbReference type="ChEBI" id="CHEBI:30616"/>
        <dbReference type="ChEBI" id="CHEBI:43474"/>
        <dbReference type="ChEBI" id="CHEBI:58228"/>
        <dbReference type="ChEBI" id="CHEBI:456216"/>
        <dbReference type="EC" id="6.3.4.16"/>
    </reaction>
</comment>
<dbReference type="InterPro" id="IPR013815">
    <property type="entry name" value="ATP_grasp_subdomain_1"/>
</dbReference>
<dbReference type="PRINTS" id="PR00098">
    <property type="entry name" value="CPSASE"/>
</dbReference>
<feature type="binding site" evidence="19">
    <location>
        <position position="169"/>
    </location>
    <ligand>
        <name>ATP</name>
        <dbReference type="ChEBI" id="CHEBI:30616"/>
        <label>1</label>
    </ligand>
</feature>
<evidence type="ECO:0000313" key="22">
    <source>
        <dbReference type="EMBL" id="GEP68136.1"/>
    </source>
</evidence>
<evidence type="ECO:0000256" key="5">
    <source>
        <dbReference type="ARBA" id="ARBA00022571"/>
    </source>
</evidence>
<keyword evidence="14" id="KW-0464">Manganese</keyword>
<dbReference type="GO" id="GO:0006526">
    <property type="term" value="P:L-arginine biosynthetic process"/>
    <property type="evidence" value="ECO:0007669"/>
    <property type="project" value="UniProtKB-UniRule"/>
</dbReference>
<dbReference type="GO" id="GO:0046872">
    <property type="term" value="F:metal ion binding"/>
    <property type="evidence" value="ECO:0007669"/>
    <property type="project" value="UniProtKB-KW"/>
</dbReference>
<feature type="binding site" evidence="19">
    <location>
        <position position="285"/>
    </location>
    <ligand>
        <name>Mn(2+)</name>
        <dbReference type="ChEBI" id="CHEBI:29035"/>
        <label>1</label>
    </ligand>
</feature>
<evidence type="ECO:0000256" key="4">
    <source>
        <dbReference type="ARBA" id="ARBA00009799"/>
    </source>
</evidence>
<protein>
    <recommendedName>
        <fullName evidence="19">Carbamoyl phosphate synthase large chain</fullName>
        <ecNumber evidence="19">6.3.4.16</ecNumber>
        <ecNumber evidence="19">6.3.5.5</ecNumber>
    </recommendedName>
    <alternativeName>
        <fullName evidence="19">Carbamoyl phosphate synthetase ammonia chain</fullName>
    </alternativeName>
</protein>
<comment type="pathway">
    <text evidence="3 19">Amino-acid biosynthesis; L-arginine biosynthesis; carbamoyl phosphate from bicarbonate: step 1/1.</text>
</comment>
<dbReference type="Gene3D" id="1.10.1030.10">
    <property type="entry name" value="Carbamoyl-phosphate synthetase, large subunit oligomerisation domain"/>
    <property type="match status" value="1"/>
</dbReference>
<keyword evidence="8" id="KW-0479">Metal-binding</keyword>
<feature type="binding site" evidence="19">
    <location>
        <position position="792"/>
    </location>
    <ligand>
        <name>ATP</name>
        <dbReference type="ChEBI" id="CHEBI:30616"/>
        <label>2</label>
    </ligand>
</feature>
<dbReference type="Pfam" id="PF25596">
    <property type="entry name" value="CPSase_L_D1"/>
    <property type="match status" value="2"/>
</dbReference>
<dbReference type="UniPathway" id="UPA00070">
    <property type="reaction ID" value="UER00115"/>
</dbReference>
<dbReference type="PROSITE" id="PS51855">
    <property type="entry name" value="MGS"/>
    <property type="match status" value="1"/>
</dbReference>
<feature type="binding site" evidence="19">
    <location>
        <position position="793"/>
    </location>
    <ligand>
        <name>ATP</name>
        <dbReference type="ChEBI" id="CHEBI:30616"/>
        <label>2</label>
    </ligand>
</feature>
<feature type="binding site" evidence="19">
    <location>
        <position position="243"/>
    </location>
    <ligand>
        <name>ATP</name>
        <dbReference type="ChEBI" id="CHEBI:30616"/>
        <label>1</label>
    </ligand>
</feature>
<feature type="binding site" evidence="19">
    <location>
        <position position="299"/>
    </location>
    <ligand>
        <name>ATP</name>
        <dbReference type="ChEBI" id="CHEBI:30616"/>
        <label>1</label>
    </ligand>
</feature>
<accession>A0A512PAE4</accession>
<dbReference type="InterPro" id="IPR005479">
    <property type="entry name" value="CPAse_ATP-bd"/>
</dbReference>
<feature type="binding site" evidence="19">
    <location>
        <position position="847"/>
    </location>
    <ligand>
        <name>Mn(2+)</name>
        <dbReference type="ChEBI" id="CHEBI:29035"/>
        <label>4</label>
    </ligand>
</feature>
<feature type="binding site" evidence="19">
    <location>
        <position position="767"/>
    </location>
    <ligand>
        <name>ATP</name>
        <dbReference type="ChEBI" id="CHEBI:30616"/>
        <label>2</label>
    </ligand>
</feature>
<dbReference type="Pfam" id="PF02786">
    <property type="entry name" value="CPSase_L_D2"/>
    <property type="match status" value="2"/>
</dbReference>
<feature type="binding site" evidence="19">
    <location>
        <position position="299"/>
    </location>
    <ligand>
        <name>Mg(2+)</name>
        <dbReference type="ChEBI" id="CHEBI:18420"/>
        <label>2</label>
    </ligand>
</feature>
<dbReference type="FunFam" id="3.30.470.20:FF:000014">
    <property type="entry name" value="Carbamoyl-phosphate synthase large chain"/>
    <property type="match status" value="1"/>
</dbReference>
<dbReference type="PROSITE" id="PS00867">
    <property type="entry name" value="CPSASE_2"/>
    <property type="match status" value="2"/>
</dbReference>
<feature type="binding site" evidence="19">
    <location>
        <position position="847"/>
    </location>
    <ligand>
        <name>Mg(2+)</name>
        <dbReference type="ChEBI" id="CHEBI:18420"/>
        <label>4</label>
    </ligand>
</feature>
<feature type="binding site" evidence="19">
    <location>
        <position position="835"/>
    </location>
    <ligand>
        <name>Mg(2+)</name>
        <dbReference type="ChEBI" id="CHEBI:18420"/>
        <label>3</label>
    </ligand>
</feature>
<keyword evidence="6 19" id="KW-0436">Ligase</keyword>
<comment type="catalytic activity">
    <reaction evidence="16 19">
        <text>hydrogencarbonate + L-glutamine + 2 ATP + H2O = carbamoyl phosphate + L-glutamate + 2 ADP + phosphate + 2 H(+)</text>
        <dbReference type="Rhea" id="RHEA:18633"/>
        <dbReference type="ChEBI" id="CHEBI:15377"/>
        <dbReference type="ChEBI" id="CHEBI:15378"/>
        <dbReference type="ChEBI" id="CHEBI:17544"/>
        <dbReference type="ChEBI" id="CHEBI:29985"/>
        <dbReference type="ChEBI" id="CHEBI:30616"/>
        <dbReference type="ChEBI" id="CHEBI:43474"/>
        <dbReference type="ChEBI" id="CHEBI:58228"/>
        <dbReference type="ChEBI" id="CHEBI:58359"/>
        <dbReference type="ChEBI" id="CHEBI:456216"/>
        <dbReference type="EC" id="6.3.5.5"/>
    </reaction>
</comment>
<dbReference type="OrthoDB" id="9804197at2"/>
<dbReference type="SMART" id="SM00851">
    <property type="entry name" value="MGS"/>
    <property type="match status" value="1"/>
</dbReference>
<feature type="binding site" evidence="19">
    <location>
        <position position="760"/>
    </location>
    <ligand>
        <name>ATP</name>
        <dbReference type="ChEBI" id="CHEBI:30616"/>
        <label>2</label>
    </ligand>
</feature>
<dbReference type="NCBIfam" id="NF003671">
    <property type="entry name" value="PRK05294.1"/>
    <property type="match status" value="1"/>
</dbReference>
<dbReference type="InterPro" id="IPR036897">
    <property type="entry name" value="CarbamoylP_synth_lsu_oligo_sf"/>
</dbReference>
<evidence type="ECO:0000256" key="19">
    <source>
        <dbReference type="HAMAP-Rule" id="MF_01210"/>
    </source>
</evidence>
<dbReference type="HAMAP" id="MF_01210_B">
    <property type="entry name" value="CPSase_L_chain_B"/>
    <property type="match status" value="1"/>
</dbReference>
<feature type="binding site" evidence="19">
    <location>
        <position position="242"/>
    </location>
    <ligand>
        <name>ATP</name>
        <dbReference type="ChEBI" id="CHEBI:30616"/>
        <label>1</label>
    </ligand>
</feature>
<dbReference type="InterPro" id="IPR058047">
    <property type="entry name" value="CPSase_preATP-grasp"/>
</dbReference>
<feature type="binding site" evidence="19">
    <location>
        <position position="241"/>
    </location>
    <ligand>
        <name>ATP</name>
        <dbReference type="ChEBI" id="CHEBI:30616"/>
        <label>1</label>
    </ligand>
</feature>
<evidence type="ECO:0000256" key="11">
    <source>
        <dbReference type="ARBA" id="ARBA00022840"/>
    </source>
</evidence>
<feature type="binding site" evidence="19">
    <location>
        <position position="762"/>
    </location>
    <ligand>
        <name>ATP</name>
        <dbReference type="ChEBI" id="CHEBI:30616"/>
        <label>2</label>
    </ligand>
</feature>
<dbReference type="Pfam" id="PF02142">
    <property type="entry name" value="MGS"/>
    <property type="match status" value="1"/>
</dbReference>
<dbReference type="NCBIfam" id="TIGR01369">
    <property type="entry name" value="CPSaseII_lrg"/>
    <property type="match status" value="1"/>
</dbReference>
<dbReference type="Gene3D" id="3.40.50.1380">
    <property type="entry name" value="Methylglyoxal synthase-like domain"/>
    <property type="match status" value="1"/>
</dbReference>
<evidence type="ECO:0000256" key="14">
    <source>
        <dbReference type="ARBA" id="ARBA00023211"/>
    </source>
</evidence>
<dbReference type="InterPro" id="IPR005480">
    <property type="entry name" value="CPSase_lsu_oligo"/>
</dbReference>
<dbReference type="GO" id="GO:0004088">
    <property type="term" value="F:carbamoyl-phosphate synthase (glutamine-hydrolyzing) activity"/>
    <property type="evidence" value="ECO:0007669"/>
    <property type="project" value="UniProtKB-UniRule"/>
</dbReference>
<gene>
    <name evidence="19 22" type="primary">carB</name>
    <name evidence="22" type="ORF">CSO01_08510</name>
</gene>
<evidence type="ECO:0000256" key="7">
    <source>
        <dbReference type="ARBA" id="ARBA00022605"/>
    </source>
</evidence>
<evidence type="ECO:0000313" key="23">
    <source>
        <dbReference type="Proteomes" id="UP000321798"/>
    </source>
</evidence>
<comment type="caution">
    <text evidence="22">The sequence shown here is derived from an EMBL/GenBank/DDBJ whole genome shotgun (WGS) entry which is preliminary data.</text>
</comment>